<dbReference type="Proteomes" id="UP000826195">
    <property type="component" value="Unassembled WGS sequence"/>
</dbReference>
<dbReference type="AlphaFoldDB" id="A0AAV7J0Q1"/>
<gene>
    <name evidence="1" type="ORF">KQX54_019781</name>
</gene>
<keyword evidence="2" id="KW-1185">Reference proteome</keyword>
<evidence type="ECO:0000313" key="2">
    <source>
        <dbReference type="Proteomes" id="UP000826195"/>
    </source>
</evidence>
<accession>A0AAV7J0Q1</accession>
<organism evidence="1 2">
    <name type="scientific">Cotesia glomerata</name>
    <name type="common">Lepidopteran parasitic wasp</name>
    <name type="synonym">Apanteles glomeratus</name>
    <dbReference type="NCBI Taxonomy" id="32391"/>
    <lineage>
        <taxon>Eukaryota</taxon>
        <taxon>Metazoa</taxon>
        <taxon>Ecdysozoa</taxon>
        <taxon>Arthropoda</taxon>
        <taxon>Hexapoda</taxon>
        <taxon>Insecta</taxon>
        <taxon>Pterygota</taxon>
        <taxon>Neoptera</taxon>
        <taxon>Endopterygota</taxon>
        <taxon>Hymenoptera</taxon>
        <taxon>Apocrita</taxon>
        <taxon>Ichneumonoidea</taxon>
        <taxon>Braconidae</taxon>
        <taxon>Microgastrinae</taxon>
        <taxon>Cotesia</taxon>
    </lineage>
</organism>
<name>A0AAV7J0Q1_COTGL</name>
<reference evidence="1 2" key="1">
    <citation type="journal article" date="2021" name="J. Hered.">
        <title>A chromosome-level genome assembly of the parasitoid wasp, Cotesia glomerata (Hymenoptera: Braconidae).</title>
        <authorList>
            <person name="Pinto B.J."/>
            <person name="Weis J.J."/>
            <person name="Gamble T."/>
            <person name="Ode P.J."/>
            <person name="Paul R."/>
            <person name="Zaspel J.M."/>
        </authorList>
    </citation>
    <scope>NUCLEOTIDE SEQUENCE [LARGE SCALE GENOMIC DNA]</scope>
    <source>
        <strain evidence="1">CgM1</strain>
    </source>
</reference>
<evidence type="ECO:0000313" key="1">
    <source>
        <dbReference type="EMBL" id="KAH0561844.1"/>
    </source>
</evidence>
<proteinExistence type="predicted"/>
<dbReference type="EMBL" id="JAHXZJ010000374">
    <property type="protein sequence ID" value="KAH0561844.1"/>
    <property type="molecule type" value="Genomic_DNA"/>
</dbReference>
<comment type="caution">
    <text evidence="1">The sequence shown here is derived from an EMBL/GenBank/DDBJ whole genome shotgun (WGS) entry which is preliminary data.</text>
</comment>
<protein>
    <submittedName>
        <fullName evidence="1">Uncharacterized protein</fullName>
    </submittedName>
</protein>
<sequence length="125" mass="14237">MTTWTVDRQPRTVSVLFNCQESQRLENLSDQKEALALDNSEHPNQPRDRETTGFEGLQVSCNKTRYPIVWTWHLWAVVRFSLWPSTLTSSLLCVCESPRKVYPETLYFLRGTGTAVVASEGTATV</sequence>